<dbReference type="PANTHER" id="PTHR13815">
    <property type="entry name" value="GOLGIN-84"/>
    <property type="match status" value="1"/>
</dbReference>
<comment type="subcellular location">
    <subcellularLocation>
        <location evidence="1">Golgi apparatus membrane</location>
    </subcellularLocation>
</comment>
<proteinExistence type="predicted"/>
<evidence type="ECO:0000256" key="4">
    <source>
        <dbReference type="ARBA" id="ARBA00023034"/>
    </source>
</evidence>
<dbReference type="EMBL" id="CM026426">
    <property type="protein sequence ID" value="KAG0571713.1"/>
    <property type="molecule type" value="Genomic_DNA"/>
</dbReference>
<evidence type="ECO:0000256" key="7">
    <source>
        <dbReference type="SAM" id="Coils"/>
    </source>
</evidence>
<feature type="coiled-coil region" evidence="7">
    <location>
        <begin position="42"/>
        <end position="76"/>
    </location>
</feature>
<evidence type="ECO:0000256" key="2">
    <source>
        <dbReference type="ARBA" id="ARBA00022692"/>
    </source>
</evidence>
<protein>
    <submittedName>
        <fullName evidence="8">Uncharacterized protein</fullName>
    </submittedName>
</protein>
<evidence type="ECO:0000256" key="1">
    <source>
        <dbReference type="ARBA" id="ARBA00004394"/>
    </source>
</evidence>
<keyword evidence="5 7" id="KW-0175">Coiled coil</keyword>
<dbReference type="GO" id="GO:0000301">
    <property type="term" value="P:retrograde transport, vesicle recycling within Golgi"/>
    <property type="evidence" value="ECO:0007669"/>
    <property type="project" value="TreeGrafter"/>
</dbReference>
<keyword evidence="9" id="KW-1185">Reference proteome</keyword>
<evidence type="ECO:0000256" key="6">
    <source>
        <dbReference type="ARBA" id="ARBA00023136"/>
    </source>
</evidence>
<keyword evidence="6" id="KW-0472">Membrane</keyword>
<dbReference type="InterPro" id="IPR019177">
    <property type="entry name" value="Golgin_subfamily_A_member_5"/>
</dbReference>
<dbReference type="GO" id="GO:0031985">
    <property type="term" value="C:Golgi cisterna"/>
    <property type="evidence" value="ECO:0007669"/>
    <property type="project" value="TreeGrafter"/>
</dbReference>
<accession>A0A8T0HLV6</accession>
<evidence type="ECO:0000313" key="8">
    <source>
        <dbReference type="EMBL" id="KAG0571713.1"/>
    </source>
</evidence>
<evidence type="ECO:0000256" key="5">
    <source>
        <dbReference type="ARBA" id="ARBA00023054"/>
    </source>
</evidence>
<dbReference type="PANTHER" id="PTHR13815:SF5">
    <property type="entry name" value="GOLGIN CANDIDATE 2"/>
    <property type="match status" value="1"/>
</dbReference>
<dbReference type="GO" id="GO:0000139">
    <property type="term" value="C:Golgi membrane"/>
    <property type="evidence" value="ECO:0007669"/>
    <property type="project" value="UniProtKB-SubCell"/>
</dbReference>
<name>A0A8T0HLV6_CERPU</name>
<keyword evidence="3" id="KW-1133">Transmembrane helix</keyword>
<gene>
    <name evidence="8" type="ORF">KC19_VG036100</name>
</gene>
<dbReference type="AlphaFoldDB" id="A0A8T0HLV6"/>
<dbReference type="Proteomes" id="UP000822688">
    <property type="component" value="Chromosome V"/>
</dbReference>
<reference evidence="8" key="1">
    <citation type="submission" date="2020-06" db="EMBL/GenBank/DDBJ databases">
        <title>WGS assembly of Ceratodon purpureus strain R40.</title>
        <authorList>
            <person name="Carey S.B."/>
            <person name="Jenkins J."/>
            <person name="Shu S."/>
            <person name="Lovell J.T."/>
            <person name="Sreedasyam A."/>
            <person name="Maumus F."/>
            <person name="Tiley G.P."/>
            <person name="Fernandez-Pozo N."/>
            <person name="Barry K."/>
            <person name="Chen C."/>
            <person name="Wang M."/>
            <person name="Lipzen A."/>
            <person name="Daum C."/>
            <person name="Saski C.A."/>
            <person name="Payton A.C."/>
            <person name="Mcbreen J.C."/>
            <person name="Conrad R.E."/>
            <person name="Kollar L.M."/>
            <person name="Olsson S."/>
            <person name="Huttunen S."/>
            <person name="Landis J.B."/>
            <person name="Wickett N.J."/>
            <person name="Johnson M.G."/>
            <person name="Rensing S.A."/>
            <person name="Grimwood J."/>
            <person name="Schmutz J."/>
            <person name="Mcdaniel S.F."/>
        </authorList>
    </citation>
    <scope>NUCLEOTIDE SEQUENCE</scope>
    <source>
        <strain evidence="8">R40</strain>
    </source>
</reference>
<dbReference type="GO" id="GO:0007030">
    <property type="term" value="P:Golgi organization"/>
    <property type="evidence" value="ECO:0007669"/>
    <property type="project" value="InterPro"/>
</dbReference>
<organism evidence="8 9">
    <name type="scientific">Ceratodon purpureus</name>
    <name type="common">Fire moss</name>
    <name type="synonym">Dicranum purpureum</name>
    <dbReference type="NCBI Taxonomy" id="3225"/>
    <lineage>
        <taxon>Eukaryota</taxon>
        <taxon>Viridiplantae</taxon>
        <taxon>Streptophyta</taxon>
        <taxon>Embryophyta</taxon>
        <taxon>Bryophyta</taxon>
        <taxon>Bryophytina</taxon>
        <taxon>Bryopsida</taxon>
        <taxon>Dicranidae</taxon>
        <taxon>Pseudoditrichales</taxon>
        <taxon>Ditrichaceae</taxon>
        <taxon>Ceratodon</taxon>
    </lineage>
</organism>
<comment type="caution">
    <text evidence="8">The sequence shown here is derived from an EMBL/GenBank/DDBJ whole genome shotgun (WGS) entry which is preliminary data.</text>
</comment>
<sequence length="148" mass="17292">MSLKMLNTSNRLVLHLQRKILHLQYRLRPTQPQELQDSKIQRETVEEHFAELTARLEQYQNKAKQLEEKIFLARDAHYTPSVLELELESRLNQLTDHLIQKQSQTISNTLRFEKSAAQSRASKCNSVGANAATDWSVYELCIMNYYIA</sequence>
<keyword evidence="2" id="KW-0812">Transmembrane</keyword>
<keyword evidence="4" id="KW-0333">Golgi apparatus</keyword>
<evidence type="ECO:0000256" key="3">
    <source>
        <dbReference type="ARBA" id="ARBA00022989"/>
    </source>
</evidence>
<evidence type="ECO:0000313" key="9">
    <source>
        <dbReference type="Proteomes" id="UP000822688"/>
    </source>
</evidence>